<feature type="compositionally biased region" description="Acidic residues" evidence="5">
    <location>
        <begin position="204"/>
        <end position="213"/>
    </location>
</feature>
<dbReference type="Pfam" id="PF19047">
    <property type="entry name" value="HOOK_N"/>
    <property type="match status" value="1"/>
</dbReference>
<dbReference type="GO" id="GO:0005815">
    <property type="term" value="C:microtubule organizing center"/>
    <property type="evidence" value="ECO:0007669"/>
    <property type="project" value="TreeGrafter"/>
</dbReference>
<reference evidence="7" key="1">
    <citation type="submission" date="2021-01" db="EMBL/GenBank/DDBJ databases">
        <authorList>
            <person name="Corre E."/>
            <person name="Pelletier E."/>
            <person name="Niang G."/>
            <person name="Scheremetjew M."/>
            <person name="Finn R."/>
            <person name="Kale V."/>
            <person name="Holt S."/>
            <person name="Cochrane G."/>
            <person name="Meng A."/>
            <person name="Brown T."/>
            <person name="Cohen L."/>
        </authorList>
    </citation>
    <scope>NUCLEOTIDE SEQUENCE</scope>
    <source>
        <strain evidence="7">308</strain>
    </source>
</reference>
<dbReference type="Gene3D" id="1.10.418.10">
    <property type="entry name" value="Calponin-like domain"/>
    <property type="match status" value="1"/>
</dbReference>
<dbReference type="GO" id="GO:0008017">
    <property type="term" value="F:microtubule binding"/>
    <property type="evidence" value="ECO:0007669"/>
    <property type="project" value="TreeGrafter"/>
</dbReference>
<dbReference type="GO" id="GO:0051959">
    <property type="term" value="F:dynein light intermediate chain binding"/>
    <property type="evidence" value="ECO:0007669"/>
    <property type="project" value="TreeGrafter"/>
</dbReference>
<evidence type="ECO:0000256" key="4">
    <source>
        <dbReference type="SAM" id="Coils"/>
    </source>
</evidence>
<evidence type="ECO:0000256" key="3">
    <source>
        <dbReference type="ARBA" id="ARBA00023054"/>
    </source>
</evidence>
<gene>
    <name evidence="7" type="ORF">CHYS00102_LOCUS29071</name>
</gene>
<keyword evidence="3 4" id="KW-0175">Coiled coil</keyword>
<dbReference type="CDD" id="cd22211">
    <property type="entry name" value="HkD_SF"/>
    <property type="match status" value="1"/>
</dbReference>
<dbReference type="InterPro" id="IPR043936">
    <property type="entry name" value="HOOK_N"/>
</dbReference>
<dbReference type="PANTHER" id="PTHR18947:SF28">
    <property type="entry name" value="GIRDIN, ISOFORM A"/>
    <property type="match status" value="1"/>
</dbReference>
<dbReference type="GO" id="GO:0005737">
    <property type="term" value="C:cytoplasm"/>
    <property type="evidence" value="ECO:0007669"/>
    <property type="project" value="UniProtKB-SubCell"/>
</dbReference>
<dbReference type="EMBL" id="HBFR01039781">
    <property type="protein sequence ID" value="CAD8901852.1"/>
    <property type="molecule type" value="Transcribed_RNA"/>
</dbReference>
<dbReference type="PANTHER" id="PTHR18947">
    <property type="entry name" value="HOOK PROTEINS"/>
    <property type="match status" value="1"/>
</dbReference>
<dbReference type="GO" id="GO:0030705">
    <property type="term" value="P:cytoskeleton-dependent intracellular transport"/>
    <property type="evidence" value="ECO:0007669"/>
    <property type="project" value="InterPro"/>
</dbReference>
<comment type="subcellular location">
    <subcellularLocation>
        <location evidence="1">Cytoplasm</location>
    </subcellularLocation>
</comment>
<feature type="region of interest" description="Disordered" evidence="5">
    <location>
        <begin position="178"/>
        <end position="216"/>
    </location>
</feature>
<protein>
    <recommendedName>
        <fullName evidence="6">HOOK N-terminal domain-containing protein</fullName>
    </recommendedName>
</protein>
<organism evidence="7">
    <name type="scientific">Corethron hystrix</name>
    <dbReference type="NCBI Taxonomy" id="216773"/>
    <lineage>
        <taxon>Eukaryota</taxon>
        <taxon>Sar</taxon>
        <taxon>Stramenopiles</taxon>
        <taxon>Ochrophyta</taxon>
        <taxon>Bacillariophyta</taxon>
        <taxon>Coscinodiscophyceae</taxon>
        <taxon>Corethrophycidae</taxon>
        <taxon>Corethrales</taxon>
        <taxon>Corethraceae</taxon>
        <taxon>Corethron</taxon>
    </lineage>
</organism>
<evidence type="ECO:0000256" key="1">
    <source>
        <dbReference type="ARBA" id="ARBA00004496"/>
    </source>
</evidence>
<feature type="compositionally biased region" description="Polar residues" evidence="5">
    <location>
        <begin position="185"/>
        <end position="196"/>
    </location>
</feature>
<dbReference type="GO" id="GO:0031122">
    <property type="term" value="P:cytoplasmic microtubule organization"/>
    <property type="evidence" value="ECO:0007669"/>
    <property type="project" value="TreeGrafter"/>
</dbReference>
<dbReference type="AlphaFoldDB" id="A0A7S1G1R4"/>
<feature type="domain" description="HOOK N-terminal" evidence="6">
    <location>
        <begin position="48"/>
        <end position="164"/>
    </location>
</feature>
<dbReference type="SUPFAM" id="SSF116907">
    <property type="entry name" value="Hook domain"/>
    <property type="match status" value="1"/>
</dbReference>
<evidence type="ECO:0000259" key="6">
    <source>
        <dbReference type="Pfam" id="PF19047"/>
    </source>
</evidence>
<keyword evidence="2" id="KW-0963">Cytoplasm</keyword>
<dbReference type="InterPro" id="IPR036872">
    <property type="entry name" value="CH_dom_sf"/>
</dbReference>
<feature type="coiled-coil region" evidence="4">
    <location>
        <begin position="222"/>
        <end position="249"/>
    </location>
</feature>
<evidence type="ECO:0000256" key="5">
    <source>
        <dbReference type="SAM" id="MobiDB-lite"/>
    </source>
</evidence>
<evidence type="ECO:0000256" key="2">
    <source>
        <dbReference type="ARBA" id="ARBA00022490"/>
    </source>
</evidence>
<sequence>MSSPTTSSSLGSTIGAICEFLSLFINGGINTPRNNADGAGDGFLKISDASDLDDGVAFHRMLGSIDPIHFDPHSVAVNLGDNWALKGSNLRKLIRKLEDYLYSVLNKNCQALSSVDLSKISRNADPSNIISLFEIILAAAISSENRNAVVASIMNLTPDNQAMMKVLIERGMSTLIANDDEQDDQLTPQNETPSSFRSRRNSENGEEIVFDDPNEPKLRDQLTEKTKANDELQSQVEQLVAERDSLKSQLLSSASSDRLQILVEDLQSRLDAGRVEKDKIASSLTASKRSLEDLNAKYEDLLVENGLLADELDVARDKAAQLIKVEATVQSLRRQLEATEKRLLQANEHEERANKYYMQVLKLEQAIKKTEEEALERDKLAANAKEVEEKGTAAKLQEEVRQLRQALATAERVKRQAEDETKVLREQKEAAEIIKEDGESDADNWSQSMNKMVVESKEQNIRLQHENQSLKDQVAALQSTHEENDAAFRAHIEDLKSQLKKRDTQIAALASDKAKLESYTKKTLHKFQEKVSPGRSAAPHWDGIFKNFVVGVVMAPAFLVGFHCLFGSAISSLSWPILNMYGVYSSRYDIAFWHEMSKNLLQIHGTHYRTNKIHIMSTFTPVNAHEHDDSILLPCKNAKANSKPNTTISSNVKRNPIWKRWQQNVRSVCCRQLFMN</sequence>
<evidence type="ECO:0000313" key="7">
    <source>
        <dbReference type="EMBL" id="CAD8901852.1"/>
    </source>
</evidence>
<feature type="coiled-coil region" evidence="4">
    <location>
        <begin position="284"/>
        <end position="480"/>
    </location>
</feature>
<name>A0A7S1G1R4_9STRA</name>
<proteinExistence type="predicted"/>
<accession>A0A7S1G1R4</accession>